<keyword evidence="9" id="KW-0472">Membrane</keyword>
<evidence type="ECO:0000256" key="3">
    <source>
        <dbReference type="ARBA" id="ARBA00010617"/>
    </source>
</evidence>
<accession>A0A6P7X6T5</accession>
<evidence type="ECO:0000313" key="13">
    <source>
        <dbReference type="RefSeq" id="XP_030051307.1"/>
    </source>
</evidence>
<dbReference type="GO" id="GO:0020037">
    <property type="term" value="F:heme binding"/>
    <property type="evidence" value="ECO:0007669"/>
    <property type="project" value="InterPro"/>
</dbReference>
<protein>
    <submittedName>
        <fullName evidence="13">Cytochrome P450 1B1</fullName>
    </submittedName>
</protein>
<keyword evidence="12" id="KW-1185">Reference proteome</keyword>
<keyword evidence="5 10" id="KW-0479">Metal-binding</keyword>
<dbReference type="InterPro" id="IPR002401">
    <property type="entry name" value="Cyt_P450_E_grp-I"/>
</dbReference>
<evidence type="ECO:0000256" key="11">
    <source>
        <dbReference type="RuleBase" id="RU000461"/>
    </source>
</evidence>
<evidence type="ECO:0000256" key="2">
    <source>
        <dbReference type="ARBA" id="ARBA00004370"/>
    </source>
</evidence>
<keyword evidence="7 10" id="KW-0408">Iron</keyword>
<dbReference type="GO" id="GO:0042448">
    <property type="term" value="P:progesterone metabolic process"/>
    <property type="evidence" value="ECO:0007669"/>
    <property type="project" value="TreeGrafter"/>
</dbReference>
<dbReference type="InterPro" id="IPR036396">
    <property type="entry name" value="Cyt_P450_sf"/>
</dbReference>
<dbReference type="GeneID" id="115465046"/>
<dbReference type="Proteomes" id="UP000515156">
    <property type="component" value="Chromosome 3"/>
</dbReference>
<evidence type="ECO:0000256" key="1">
    <source>
        <dbReference type="ARBA" id="ARBA00001971"/>
    </source>
</evidence>
<dbReference type="CDD" id="cd20675">
    <property type="entry name" value="CYP1B1-like"/>
    <property type="match status" value="1"/>
</dbReference>
<dbReference type="GO" id="GO:0016020">
    <property type="term" value="C:membrane"/>
    <property type="evidence" value="ECO:0007669"/>
    <property type="project" value="UniProtKB-SubCell"/>
</dbReference>
<keyword evidence="6 11" id="KW-0560">Oxidoreductase</keyword>
<proteinExistence type="inferred from homology"/>
<dbReference type="InterPro" id="IPR017972">
    <property type="entry name" value="Cyt_P450_CS"/>
</dbReference>
<evidence type="ECO:0000256" key="9">
    <source>
        <dbReference type="ARBA" id="ARBA00023136"/>
    </source>
</evidence>
<dbReference type="FunFam" id="1.10.630.10:FF:000002">
    <property type="entry name" value="Cytochrome P450 1A1"/>
    <property type="match status" value="1"/>
</dbReference>
<dbReference type="PRINTS" id="PR00463">
    <property type="entry name" value="EP450I"/>
</dbReference>
<feature type="binding site" description="axial binding residue" evidence="10">
    <location>
        <position position="454"/>
    </location>
    <ligand>
        <name>heme</name>
        <dbReference type="ChEBI" id="CHEBI:30413"/>
    </ligand>
    <ligandPart>
        <name>Fe</name>
        <dbReference type="ChEBI" id="CHEBI:18248"/>
    </ligandPart>
</feature>
<dbReference type="PRINTS" id="PR00385">
    <property type="entry name" value="P450"/>
</dbReference>
<dbReference type="GO" id="GO:0042446">
    <property type="term" value="P:hormone biosynthetic process"/>
    <property type="evidence" value="ECO:0007669"/>
    <property type="project" value="TreeGrafter"/>
</dbReference>
<dbReference type="OrthoDB" id="1055148at2759"/>
<evidence type="ECO:0000256" key="7">
    <source>
        <dbReference type="ARBA" id="ARBA00023004"/>
    </source>
</evidence>
<dbReference type="FunCoup" id="A0A6P7X6T5">
    <property type="interactions" value="887"/>
</dbReference>
<dbReference type="SUPFAM" id="SSF48264">
    <property type="entry name" value="Cytochrome P450"/>
    <property type="match status" value="1"/>
</dbReference>
<comment type="similarity">
    <text evidence="3 11">Belongs to the cytochrome P450 family.</text>
</comment>
<evidence type="ECO:0000256" key="5">
    <source>
        <dbReference type="ARBA" id="ARBA00022723"/>
    </source>
</evidence>
<keyword evidence="8 11" id="KW-0503">Monooxygenase</keyword>
<evidence type="ECO:0000313" key="12">
    <source>
        <dbReference type="Proteomes" id="UP000515156"/>
    </source>
</evidence>
<evidence type="ECO:0000256" key="10">
    <source>
        <dbReference type="PIRSR" id="PIRSR602401-1"/>
    </source>
</evidence>
<keyword evidence="4 10" id="KW-0349">Heme</keyword>
<dbReference type="InterPro" id="IPR001128">
    <property type="entry name" value="Cyt_P450"/>
</dbReference>
<dbReference type="InParanoid" id="A0A6P7X6T5"/>
<name>A0A6P7X6T5_9AMPH</name>
<evidence type="ECO:0000256" key="6">
    <source>
        <dbReference type="ARBA" id="ARBA00023002"/>
    </source>
</evidence>
<dbReference type="RefSeq" id="XP_030051307.1">
    <property type="nucleotide sequence ID" value="XM_030195447.1"/>
</dbReference>
<dbReference type="GO" id="GO:0005506">
    <property type="term" value="F:iron ion binding"/>
    <property type="evidence" value="ECO:0007669"/>
    <property type="project" value="InterPro"/>
</dbReference>
<evidence type="ECO:0000256" key="8">
    <source>
        <dbReference type="ARBA" id="ARBA00023033"/>
    </source>
</evidence>
<dbReference type="PROSITE" id="PS00086">
    <property type="entry name" value="CYTOCHROME_P450"/>
    <property type="match status" value="1"/>
</dbReference>
<dbReference type="PANTHER" id="PTHR24289:SF16">
    <property type="entry name" value="CYTOCHROME P450 1B1"/>
    <property type="match status" value="1"/>
</dbReference>
<sequence>MANEKVYEELSRPDLHNVLLLCLSLLLAVHVWRWMQRAGKRIGPPGPFPWPLIGNVAQLGRSPHISFAGMVQKYGAVFQLKLGSRNVVVLNGEHAIRQALIGKAADFAGRPDFASFRVVSGGRSLAFGGYGAQWTAHRRLAHATVRAFSTSNARTRKAFERHVLGEARELLRIFRARSAGGAYFDPAPNSVVAIANVMSALCFGNRYSHEDPEFRALLGRNEQFGRTVGAGSLVDVMPWLRLFPNPVRTLFGNFVQLNREFYGFVHDKFVQHQRSFRDGLVRDMMDLFIQALAGRPGLLQREYVPATVTDIFGASQDTLSTALQWLILFLVRYPKVQAKMQEEVDRIVGRDRLPCIEDQPSLPYVMAFLYELMRFSSFVPVTIPHATTADTSLLGYHIPKNTVVFVNQWSVNHDPVKWHNPKDFNPSRFLNENGSLDRDLVSSVMIFSIGKRRCIGEELSKMQLFLFASILAHQCTFIANPGEDPNLEAVYSLSIKPKPFTVNMTLRDNMDLLDSAVGSMPTERATSENLALHLNTEGE</sequence>
<organism evidence="12 13">
    <name type="scientific">Microcaecilia unicolor</name>
    <dbReference type="NCBI Taxonomy" id="1415580"/>
    <lineage>
        <taxon>Eukaryota</taxon>
        <taxon>Metazoa</taxon>
        <taxon>Chordata</taxon>
        <taxon>Craniata</taxon>
        <taxon>Vertebrata</taxon>
        <taxon>Euteleostomi</taxon>
        <taxon>Amphibia</taxon>
        <taxon>Gymnophiona</taxon>
        <taxon>Siphonopidae</taxon>
        <taxon>Microcaecilia</taxon>
    </lineage>
</organism>
<dbReference type="GO" id="GO:0004508">
    <property type="term" value="F:steroid 17-alpha-monooxygenase activity"/>
    <property type="evidence" value="ECO:0007669"/>
    <property type="project" value="TreeGrafter"/>
</dbReference>
<evidence type="ECO:0000256" key="4">
    <source>
        <dbReference type="ARBA" id="ARBA00022617"/>
    </source>
</evidence>
<dbReference type="KEGG" id="muo:115465046"/>
<dbReference type="AlphaFoldDB" id="A0A6P7X6T5"/>
<dbReference type="Pfam" id="PF00067">
    <property type="entry name" value="p450"/>
    <property type="match status" value="1"/>
</dbReference>
<comment type="cofactor">
    <cofactor evidence="1 10">
        <name>heme</name>
        <dbReference type="ChEBI" id="CHEBI:30413"/>
    </cofactor>
</comment>
<dbReference type="PANTHER" id="PTHR24289">
    <property type="entry name" value="STEROID 17-ALPHA-HYDROXYLASE/17,20 LYASE"/>
    <property type="match status" value="1"/>
</dbReference>
<gene>
    <name evidence="13" type="primary">LOC115465046</name>
</gene>
<reference evidence="13" key="1">
    <citation type="submission" date="2025-08" db="UniProtKB">
        <authorList>
            <consortium name="RefSeq"/>
        </authorList>
    </citation>
    <scope>IDENTIFICATION</scope>
</reference>
<comment type="subcellular location">
    <subcellularLocation>
        <location evidence="2">Membrane</location>
    </subcellularLocation>
</comment>
<dbReference type="Gene3D" id="1.10.630.10">
    <property type="entry name" value="Cytochrome P450"/>
    <property type="match status" value="1"/>
</dbReference>